<dbReference type="SMART" id="SM00909">
    <property type="entry name" value="Germane"/>
    <property type="match status" value="1"/>
</dbReference>
<dbReference type="SUPFAM" id="SSF82171">
    <property type="entry name" value="DPP6 N-terminal domain-like"/>
    <property type="match status" value="1"/>
</dbReference>
<dbReference type="Pfam" id="PF10647">
    <property type="entry name" value="Gmad1"/>
    <property type="match status" value="1"/>
</dbReference>
<dbReference type="RefSeq" id="WP_142050487.1">
    <property type="nucleotide sequence ID" value="NZ_VFPA01000001.1"/>
</dbReference>
<feature type="domain" description="GerMN" evidence="2">
    <location>
        <begin position="205"/>
        <end position="293"/>
    </location>
</feature>
<proteinExistence type="predicted"/>
<protein>
    <submittedName>
        <fullName evidence="3">Sporulation and spore germination protein</fullName>
    </submittedName>
</protein>
<keyword evidence="1" id="KW-0732">Signal</keyword>
<feature type="chain" id="PRO_5039708468" evidence="1">
    <location>
        <begin position="24"/>
        <end position="577"/>
    </location>
</feature>
<evidence type="ECO:0000256" key="1">
    <source>
        <dbReference type="SAM" id="SignalP"/>
    </source>
</evidence>
<name>A0A543E0W3_9PSEU</name>
<reference evidence="3 4" key="1">
    <citation type="submission" date="2019-06" db="EMBL/GenBank/DDBJ databases">
        <title>Sequencing the genomes of 1000 actinobacteria strains.</title>
        <authorList>
            <person name="Klenk H.-P."/>
        </authorList>
    </citation>
    <scope>NUCLEOTIDE SEQUENCE [LARGE SCALE GENOMIC DNA]</scope>
    <source>
        <strain evidence="3 4">DSM 45301</strain>
    </source>
</reference>
<dbReference type="Pfam" id="PF25976">
    <property type="entry name" value="LpqB_N"/>
    <property type="match status" value="1"/>
</dbReference>
<dbReference type="Proteomes" id="UP000315677">
    <property type="component" value="Unassembled WGS sequence"/>
</dbReference>
<organism evidence="3 4">
    <name type="scientific">Pseudonocardia kunmingensis</name>
    <dbReference type="NCBI Taxonomy" id="630975"/>
    <lineage>
        <taxon>Bacteria</taxon>
        <taxon>Bacillati</taxon>
        <taxon>Actinomycetota</taxon>
        <taxon>Actinomycetes</taxon>
        <taxon>Pseudonocardiales</taxon>
        <taxon>Pseudonocardiaceae</taxon>
        <taxon>Pseudonocardia</taxon>
    </lineage>
</organism>
<dbReference type="InterPro" id="IPR059026">
    <property type="entry name" value="LpqB_N"/>
</dbReference>
<dbReference type="AlphaFoldDB" id="A0A543E0W3"/>
<dbReference type="InterPro" id="IPR019606">
    <property type="entry name" value="GerMN"/>
</dbReference>
<feature type="signal peptide" evidence="1">
    <location>
        <begin position="1"/>
        <end position="23"/>
    </location>
</feature>
<dbReference type="PROSITE" id="PS51257">
    <property type="entry name" value="PROKAR_LIPOPROTEIN"/>
    <property type="match status" value="1"/>
</dbReference>
<comment type="caution">
    <text evidence="3">The sequence shown here is derived from an EMBL/GenBank/DDBJ whole genome shotgun (WGS) entry which is preliminary data.</text>
</comment>
<dbReference type="EMBL" id="VFPA01000001">
    <property type="protein sequence ID" value="TQM15139.1"/>
    <property type="molecule type" value="Genomic_DNA"/>
</dbReference>
<evidence type="ECO:0000259" key="2">
    <source>
        <dbReference type="SMART" id="SM00909"/>
    </source>
</evidence>
<gene>
    <name evidence="3" type="ORF">FB558_1921</name>
</gene>
<dbReference type="OrthoDB" id="3226781at2"/>
<dbReference type="InterPro" id="IPR018910">
    <property type="entry name" value="LpqB_C"/>
</dbReference>
<sequence length="577" mass="59999">MNPRRRGVLVALLLALCTAAGCASVPETSTVQVLRQVGGGEDAMLPPGPVEGSNPLDLVRDFVFASGSSTERHGAARRFLAPEAEHWDDAAGLTVLDGQFDTVPAPGAASLSTGVTTIRIRGTAIGRLTSSGSFEPEQRTFQQDVTVVRRDGQWRISNLPPGVVVPLTVFRDNYKPVRTWFVDPVRRMVVADQRHVPSTPSRAQAARVMELLLAGPSPALQGAVVSLLPPGAQLRANVTVSADGALIVDLTRLGDLDEPSRMLLAAQVVLSLSEVNVGRVRLLADGEPLVPGRQDLTREDVAALSAVVQPAADVPGLVVAGGRVRQLSGPEPSAPLPGAVGDGAYDVESAASTVDGTRLAAVTRSGGRRSLVVGDGSGDVSAVSLTADTMTRPSWTPTGGEVWTVLDSAVVARVLVGDTAPPRTGQVNAEELAALGPIADLRLSRDGVRVLAVVGGGLHTGAVVRSIDGEVAIRNIRRLRPDDLGEVVAADWRSVDSAIAITRTGEMLVAQVSVDGLVVQPVLSNNLTPPLTAIAAASNRPLWVTDQTGVWSFGGGDQVAWRQVLGGAPDAVPLYPG</sequence>
<evidence type="ECO:0000313" key="3">
    <source>
        <dbReference type="EMBL" id="TQM15139.1"/>
    </source>
</evidence>
<accession>A0A543E0W3</accession>
<evidence type="ECO:0000313" key="4">
    <source>
        <dbReference type="Proteomes" id="UP000315677"/>
    </source>
</evidence>
<keyword evidence="4" id="KW-1185">Reference proteome</keyword>
<dbReference type="Pfam" id="PF10646">
    <property type="entry name" value="Germane"/>
    <property type="match status" value="1"/>
</dbReference>